<keyword evidence="3" id="KW-0732">Signal</keyword>
<dbReference type="InterPro" id="IPR013783">
    <property type="entry name" value="Ig-like_fold"/>
</dbReference>
<dbReference type="Pfam" id="PF17802">
    <property type="entry name" value="SpaA"/>
    <property type="match status" value="1"/>
</dbReference>
<accession>A0AAW7KGJ6</accession>
<dbReference type="EMBL" id="JAREWH010000323">
    <property type="protein sequence ID" value="MDN3194235.1"/>
    <property type="molecule type" value="Genomic_DNA"/>
</dbReference>
<evidence type="ECO:0000256" key="2">
    <source>
        <dbReference type="ARBA" id="ARBA00022525"/>
    </source>
</evidence>
<feature type="domain" description="SpaA-like prealbumin fold" evidence="4">
    <location>
        <begin position="1"/>
        <end position="78"/>
    </location>
</feature>
<comment type="caution">
    <text evidence="5">The sequence shown here is derived from an EMBL/GenBank/DDBJ whole genome shotgun (WGS) entry which is preliminary data.</text>
</comment>
<dbReference type="InterPro" id="IPR041033">
    <property type="entry name" value="SpaA_PFL_dom_1"/>
</dbReference>
<dbReference type="PANTHER" id="PTHR36108:SF13">
    <property type="entry name" value="COLOSSIN-B-RELATED"/>
    <property type="match status" value="1"/>
</dbReference>
<comment type="similarity">
    <text evidence="1">Belongs to the serine-aspartate repeat-containing protein (SDr) family.</text>
</comment>
<evidence type="ECO:0000256" key="1">
    <source>
        <dbReference type="ARBA" id="ARBA00007257"/>
    </source>
</evidence>
<keyword evidence="2" id="KW-0964">Secreted</keyword>
<gene>
    <name evidence="5" type="ORF">P0E79_17375</name>
</gene>
<dbReference type="PANTHER" id="PTHR36108">
    <property type="entry name" value="COLOSSIN-B-RELATED"/>
    <property type="match status" value="1"/>
</dbReference>
<protein>
    <submittedName>
        <fullName evidence="5">SpaA isopeptide-forming pilin-related protein</fullName>
    </submittedName>
</protein>
<proteinExistence type="inferred from homology"/>
<dbReference type="RefSeq" id="WP_289870663.1">
    <property type="nucleotide sequence ID" value="NZ_JAREWH010000323.1"/>
</dbReference>
<organism evidence="5 6">
    <name type="scientific">Enterococcus faecalis</name>
    <name type="common">Streptococcus faecalis</name>
    <dbReference type="NCBI Taxonomy" id="1351"/>
    <lineage>
        <taxon>Bacteria</taxon>
        <taxon>Bacillati</taxon>
        <taxon>Bacillota</taxon>
        <taxon>Bacilli</taxon>
        <taxon>Lactobacillales</taxon>
        <taxon>Enterococcaceae</taxon>
        <taxon>Enterococcus</taxon>
    </lineage>
</organism>
<feature type="non-terminal residue" evidence="5">
    <location>
        <position position="136"/>
    </location>
</feature>
<dbReference type="Gene3D" id="2.60.40.10">
    <property type="entry name" value="Immunoglobulins"/>
    <property type="match status" value="2"/>
</dbReference>
<name>A0AAW7KGJ6_ENTFL</name>
<evidence type="ECO:0000256" key="3">
    <source>
        <dbReference type="ARBA" id="ARBA00022729"/>
    </source>
</evidence>
<feature type="non-terminal residue" evidence="5">
    <location>
        <position position="1"/>
    </location>
</feature>
<reference evidence="5" key="1">
    <citation type="journal article" date="2023" name="Pathogens">
        <title>Prevalence of Enterococcus spp. and the Whole-Genome Characteristics of Enterococcus faecium and Enterococcus faecalis Strains Isolated from Free-Living Birds in Poland.</title>
        <authorList>
            <person name="Kwit R."/>
            <person name="Zajac M."/>
            <person name="Smialowska-Weglinska A."/>
            <person name="Skarzynska M."/>
            <person name="Bomba A."/>
            <person name="Lalak A."/>
            <person name="Skrzypiec E."/>
            <person name="Wojdat D."/>
            <person name="Koza W."/>
            <person name="Mikos-Wojewoda E."/>
            <person name="Pasim P."/>
            <person name="Skora M."/>
            <person name="Polak M."/>
            <person name="Wiacek J."/>
            <person name="Wasyl D."/>
        </authorList>
    </citation>
    <scope>NUCLEOTIDE SEQUENCE</scope>
    <source>
        <strain evidence="5">691B_2</strain>
    </source>
</reference>
<dbReference type="AlphaFoldDB" id="A0AAW7KGJ6"/>
<evidence type="ECO:0000313" key="5">
    <source>
        <dbReference type="EMBL" id="MDN3194235.1"/>
    </source>
</evidence>
<evidence type="ECO:0000313" key="6">
    <source>
        <dbReference type="Proteomes" id="UP001173174"/>
    </source>
</evidence>
<evidence type="ECO:0000259" key="4">
    <source>
        <dbReference type="Pfam" id="PF17802"/>
    </source>
</evidence>
<sequence>GSLAIIKVDKDSRKRLAGAEFKWRDTVTGKEGTVVADKNGQALITDLPVNRVYEITEIKASNGYILNNKTYRVILTTNFADKIGYYTIENTAQEGSLAIIKVDKDSRKRLAGAEFKWRDTVTGKEGTVVADKNGQA</sequence>
<dbReference type="Proteomes" id="UP001173174">
    <property type="component" value="Unassembled WGS sequence"/>
</dbReference>
<reference evidence="5" key="2">
    <citation type="submission" date="2023-03" db="EMBL/GenBank/DDBJ databases">
        <authorList>
            <person name="Zajac M."/>
            <person name="Kwit R."/>
            <person name="Wasyl D."/>
        </authorList>
    </citation>
    <scope>NUCLEOTIDE SEQUENCE</scope>
    <source>
        <strain evidence="5">691B_2</strain>
    </source>
</reference>